<keyword evidence="2" id="KW-1185">Reference proteome</keyword>
<dbReference type="EMBL" id="BSNX01000001">
    <property type="protein sequence ID" value="GLQ70778.1"/>
    <property type="molecule type" value="Genomic_DNA"/>
</dbReference>
<accession>A0AAV5NKQ1</accession>
<gene>
    <name evidence="1" type="ORF">GCM10007932_01380</name>
</gene>
<reference evidence="2" key="1">
    <citation type="journal article" date="2019" name="Int. J. Syst. Evol. Microbiol.">
        <title>The Global Catalogue of Microorganisms (GCM) 10K type strain sequencing project: providing services to taxonomists for standard genome sequencing and annotation.</title>
        <authorList>
            <consortium name="The Broad Institute Genomics Platform"/>
            <consortium name="The Broad Institute Genome Sequencing Center for Infectious Disease"/>
            <person name="Wu L."/>
            <person name="Ma J."/>
        </authorList>
    </citation>
    <scope>NUCLEOTIDE SEQUENCE [LARGE SCALE GENOMIC DNA]</scope>
    <source>
        <strain evidence="2">NBRC 15640</strain>
    </source>
</reference>
<evidence type="ECO:0000313" key="1">
    <source>
        <dbReference type="EMBL" id="GLQ70778.1"/>
    </source>
</evidence>
<sequence>MKLRLYYANGGNHPVLGQIYHKCQEFSGGSSTARYQRYLANILTCVAQSIDDCDRILAQIKKIETGQDNELEIEGNDVEITLSKAYIQVDIIINDDWVGQKEGRFSFSEFKTVIKAWESFLKLPEKFDSEVVIDL</sequence>
<organism evidence="1 2">
    <name type="scientific">Vibrio penaeicida</name>
    <dbReference type="NCBI Taxonomy" id="104609"/>
    <lineage>
        <taxon>Bacteria</taxon>
        <taxon>Pseudomonadati</taxon>
        <taxon>Pseudomonadota</taxon>
        <taxon>Gammaproteobacteria</taxon>
        <taxon>Vibrionales</taxon>
        <taxon>Vibrionaceae</taxon>
        <taxon>Vibrio</taxon>
    </lineage>
</organism>
<dbReference type="Proteomes" id="UP001156690">
    <property type="component" value="Unassembled WGS sequence"/>
</dbReference>
<dbReference type="RefSeq" id="WP_126607619.1">
    <property type="nucleotide sequence ID" value="NZ_AP025144.1"/>
</dbReference>
<evidence type="ECO:0008006" key="3">
    <source>
        <dbReference type="Google" id="ProtNLM"/>
    </source>
</evidence>
<name>A0AAV5NKQ1_9VIBR</name>
<protein>
    <recommendedName>
        <fullName evidence="3">DUF4288 domain-containing protein</fullName>
    </recommendedName>
</protein>
<proteinExistence type="predicted"/>
<dbReference type="AlphaFoldDB" id="A0AAV5NKQ1"/>
<evidence type="ECO:0000313" key="2">
    <source>
        <dbReference type="Proteomes" id="UP001156690"/>
    </source>
</evidence>
<comment type="caution">
    <text evidence="1">The sequence shown here is derived from an EMBL/GenBank/DDBJ whole genome shotgun (WGS) entry which is preliminary data.</text>
</comment>